<dbReference type="PANTHER" id="PTHR42781:SF4">
    <property type="entry name" value="SPERMIDINE_PUTRESCINE IMPORT ATP-BINDING PROTEIN POTA"/>
    <property type="match status" value="1"/>
</dbReference>
<dbReference type="Pfam" id="PF00005">
    <property type="entry name" value="ABC_tran"/>
    <property type="match status" value="1"/>
</dbReference>
<evidence type="ECO:0000256" key="7">
    <source>
        <dbReference type="RuleBase" id="RU364083"/>
    </source>
</evidence>
<dbReference type="Gene3D" id="2.40.50.100">
    <property type="match status" value="1"/>
</dbReference>
<dbReference type="AlphaFoldDB" id="A0A7S8C6S5"/>
<sequence>MSERAPVISIKTVTKRFGPVVAIDGVSVDLAEGEFFALLGPSGCGKTTLLRIIAGFETPDGGELLLDGEDIQRLRPRLRPINLMFQSYALFPHMSVRANIAYGLEMEGLAKAEIRRRVDEILDMTALGAFADRRPDKLSGGQRQRVALARALVKRPRVLLLDEPLGALDKKLREQMQLELKRMQEEIGITFVIVTHDQEEALVMADRIALMKDGRIEQLGTPRSLYEEPESRFVADFIGVTNLFEGTLADGGIGLNGHGVLPGRLAGHGAPGSPAAITLRPERVTLAATRPANGAPALEGRVAEIAYHGQSINAHVAVSGLAKPVLSRLSAADPAAATLKEGERVWCTWDPAFARVLTR</sequence>
<dbReference type="NCBIfam" id="TIGR01187">
    <property type="entry name" value="potA"/>
    <property type="match status" value="1"/>
</dbReference>
<dbReference type="SMART" id="SM00382">
    <property type="entry name" value="AAA"/>
    <property type="match status" value="1"/>
</dbReference>
<dbReference type="SUPFAM" id="SSF52540">
    <property type="entry name" value="P-loop containing nucleoside triphosphate hydrolases"/>
    <property type="match status" value="1"/>
</dbReference>
<dbReference type="InterPro" id="IPR013611">
    <property type="entry name" value="Transp-assoc_OB_typ2"/>
</dbReference>
<evidence type="ECO:0000313" key="10">
    <source>
        <dbReference type="Proteomes" id="UP000593594"/>
    </source>
</evidence>
<dbReference type="KEGG" id="kmn:HW532_18215"/>
<keyword evidence="3 7" id="KW-0547">Nucleotide-binding</keyword>
<reference evidence="9 10" key="1">
    <citation type="submission" date="2020-06" db="EMBL/GenBank/DDBJ databases">
        <title>Genome sequence of 2 isolates from Red Sea Mangroves.</title>
        <authorList>
            <person name="Sefrji F."/>
            <person name="Michoud G."/>
            <person name="Merlino G."/>
            <person name="Daffonchio D."/>
        </authorList>
    </citation>
    <scope>NUCLEOTIDE SEQUENCE [LARGE SCALE GENOMIC DNA]</scope>
    <source>
        <strain evidence="9 10">R1DC25</strain>
    </source>
</reference>
<dbReference type="GO" id="GO:0015417">
    <property type="term" value="F:ABC-type polyamine transporter activity"/>
    <property type="evidence" value="ECO:0007669"/>
    <property type="project" value="UniProtKB-EC"/>
</dbReference>
<evidence type="ECO:0000256" key="2">
    <source>
        <dbReference type="ARBA" id="ARBA00022475"/>
    </source>
</evidence>
<dbReference type="GO" id="GO:0043190">
    <property type="term" value="C:ATP-binding cassette (ABC) transporter complex"/>
    <property type="evidence" value="ECO:0007669"/>
    <property type="project" value="InterPro"/>
</dbReference>
<proteinExistence type="inferred from homology"/>
<keyword evidence="1 7" id="KW-0813">Transport</keyword>
<dbReference type="InterPro" id="IPR003439">
    <property type="entry name" value="ABC_transporter-like_ATP-bd"/>
</dbReference>
<gene>
    <name evidence="7" type="primary">potA</name>
    <name evidence="9" type="ORF">HW532_18215</name>
</gene>
<accession>A0A7S8C6S5</accession>
<feature type="domain" description="ABC transporter" evidence="8">
    <location>
        <begin position="8"/>
        <end position="238"/>
    </location>
</feature>
<dbReference type="Proteomes" id="UP000593594">
    <property type="component" value="Chromosome"/>
</dbReference>
<dbReference type="SUPFAM" id="SSF50331">
    <property type="entry name" value="MOP-like"/>
    <property type="match status" value="1"/>
</dbReference>
<dbReference type="Pfam" id="PF08402">
    <property type="entry name" value="TOBE_2"/>
    <property type="match status" value="1"/>
</dbReference>
<name>A0A7S8C6S5_9HYPH</name>
<dbReference type="PROSITE" id="PS00211">
    <property type="entry name" value="ABC_TRANSPORTER_1"/>
    <property type="match status" value="1"/>
</dbReference>
<protein>
    <recommendedName>
        <fullName evidence="7">Spermidine/putrescine import ATP-binding protein PotA</fullName>
        <ecNumber evidence="7">7.6.2.11</ecNumber>
    </recommendedName>
</protein>
<dbReference type="GO" id="GO:0005524">
    <property type="term" value="F:ATP binding"/>
    <property type="evidence" value="ECO:0007669"/>
    <property type="project" value="UniProtKB-KW"/>
</dbReference>
<dbReference type="InterPro" id="IPR050093">
    <property type="entry name" value="ABC_SmlMolc_Importer"/>
</dbReference>
<dbReference type="PANTHER" id="PTHR42781">
    <property type="entry name" value="SPERMIDINE/PUTRESCINE IMPORT ATP-BINDING PROTEIN POTA"/>
    <property type="match status" value="1"/>
</dbReference>
<comment type="catalytic activity">
    <reaction evidence="7">
        <text>ATP + H2O + polyamine-[polyamine-binding protein]Side 1 = ADP + phosphate + polyamineSide 2 + [polyamine-binding protein]Side 1.</text>
        <dbReference type="EC" id="7.6.2.11"/>
    </reaction>
</comment>
<evidence type="ECO:0000256" key="6">
    <source>
        <dbReference type="ARBA" id="ARBA00023136"/>
    </source>
</evidence>
<dbReference type="EMBL" id="CP058214">
    <property type="protein sequence ID" value="QPC44463.1"/>
    <property type="molecule type" value="Genomic_DNA"/>
</dbReference>
<organism evidence="9 10">
    <name type="scientific">Kaustia mangrovi</name>
    <dbReference type="NCBI Taxonomy" id="2593653"/>
    <lineage>
        <taxon>Bacteria</taxon>
        <taxon>Pseudomonadati</taxon>
        <taxon>Pseudomonadota</taxon>
        <taxon>Alphaproteobacteria</taxon>
        <taxon>Hyphomicrobiales</taxon>
        <taxon>Parvibaculaceae</taxon>
        <taxon>Kaustia</taxon>
    </lineage>
</organism>
<evidence type="ECO:0000256" key="4">
    <source>
        <dbReference type="ARBA" id="ARBA00022840"/>
    </source>
</evidence>
<dbReference type="GO" id="GO:0015847">
    <property type="term" value="P:putrescine transport"/>
    <property type="evidence" value="ECO:0007669"/>
    <property type="project" value="UniProtKB-ARBA"/>
</dbReference>
<dbReference type="EC" id="7.6.2.11" evidence="7"/>
<dbReference type="FunFam" id="3.40.50.300:FF:000133">
    <property type="entry name" value="Spermidine/putrescine import ATP-binding protein PotA"/>
    <property type="match status" value="1"/>
</dbReference>
<dbReference type="RefSeq" id="WP_213161832.1">
    <property type="nucleotide sequence ID" value="NZ_CP058214.1"/>
</dbReference>
<comment type="similarity">
    <text evidence="7">Belongs to the ABC transporter superfamily. Spermidine/putrescine importer (TC 3.A.1.11.1) family.</text>
</comment>
<keyword evidence="5 7" id="KW-1278">Translocase</keyword>
<evidence type="ECO:0000259" key="8">
    <source>
        <dbReference type="PROSITE" id="PS50893"/>
    </source>
</evidence>
<keyword evidence="6 7" id="KW-0472">Membrane</keyword>
<evidence type="ECO:0000313" key="9">
    <source>
        <dbReference type="EMBL" id="QPC44463.1"/>
    </source>
</evidence>
<evidence type="ECO:0000256" key="5">
    <source>
        <dbReference type="ARBA" id="ARBA00022967"/>
    </source>
</evidence>
<keyword evidence="2 7" id="KW-1003">Cell membrane</keyword>
<keyword evidence="10" id="KW-1185">Reference proteome</keyword>
<dbReference type="InterPro" id="IPR008995">
    <property type="entry name" value="Mo/tungstate-bd_C_term_dom"/>
</dbReference>
<dbReference type="Gene3D" id="3.40.50.300">
    <property type="entry name" value="P-loop containing nucleotide triphosphate hydrolases"/>
    <property type="match status" value="1"/>
</dbReference>
<dbReference type="InterPro" id="IPR005893">
    <property type="entry name" value="PotA-like"/>
</dbReference>
<comment type="function">
    <text evidence="7">Part of the ABC transporter complex PotABCD involved in spermidine/putrescine import. Responsible for energy coupling to the transport system.</text>
</comment>
<evidence type="ECO:0000256" key="1">
    <source>
        <dbReference type="ARBA" id="ARBA00022448"/>
    </source>
</evidence>
<dbReference type="InterPro" id="IPR017871">
    <property type="entry name" value="ABC_transporter-like_CS"/>
</dbReference>
<comment type="subunit">
    <text evidence="7">The complex is composed of two ATP-binding proteins (PotA), two transmembrane proteins (PotB and PotC) and a solute-binding protein (PotD).</text>
</comment>
<dbReference type="GO" id="GO:0016887">
    <property type="term" value="F:ATP hydrolysis activity"/>
    <property type="evidence" value="ECO:0007669"/>
    <property type="project" value="InterPro"/>
</dbReference>
<keyword evidence="4 7" id="KW-0067">ATP-binding</keyword>
<dbReference type="InterPro" id="IPR027417">
    <property type="entry name" value="P-loop_NTPase"/>
</dbReference>
<dbReference type="InterPro" id="IPR003593">
    <property type="entry name" value="AAA+_ATPase"/>
</dbReference>
<dbReference type="PROSITE" id="PS50893">
    <property type="entry name" value="ABC_TRANSPORTER_2"/>
    <property type="match status" value="1"/>
</dbReference>
<evidence type="ECO:0000256" key="3">
    <source>
        <dbReference type="ARBA" id="ARBA00022741"/>
    </source>
</evidence>